<dbReference type="SUPFAM" id="SSF55120">
    <property type="entry name" value="Pseudouridine synthase"/>
    <property type="match status" value="1"/>
</dbReference>
<organism evidence="4 5">
    <name type="scientific">Symbiodinium microadriaticum</name>
    <name type="common">Dinoflagellate</name>
    <name type="synonym">Zooxanthella microadriatica</name>
    <dbReference type="NCBI Taxonomy" id="2951"/>
    <lineage>
        <taxon>Eukaryota</taxon>
        <taxon>Sar</taxon>
        <taxon>Alveolata</taxon>
        <taxon>Dinophyceae</taxon>
        <taxon>Suessiales</taxon>
        <taxon>Symbiodiniaceae</taxon>
        <taxon>Symbiodinium</taxon>
    </lineage>
</organism>
<dbReference type="InterPro" id="IPR050188">
    <property type="entry name" value="RluA_PseudoU_synthase"/>
</dbReference>
<proteinExistence type="inferred from homology"/>
<name>A0A1Q9F304_SYMMI</name>
<dbReference type="GO" id="GO:0009982">
    <property type="term" value="F:pseudouridine synthase activity"/>
    <property type="evidence" value="ECO:0007669"/>
    <property type="project" value="InterPro"/>
</dbReference>
<evidence type="ECO:0000313" key="4">
    <source>
        <dbReference type="EMBL" id="OLQ13992.1"/>
    </source>
</evidence>
<dbReference type="Pfam" id="PF00849">
    <property type="entry name" value="PseudoU_synth_2"/>
    <property type="match status" value="1"/>
</dbReference>
<dbReference type="AlphaFoldDB" id="A0A1Q9F304"/>
<dbReference type="Gene3D" id="3.30.2350.10">
    <property type="entry name" value="Pseudouridine synthase"/>
    <property type="match status" value="1"/>
</dbReference>
<dbReference type="PANTHER" id="PTHR21600">
    <property type="entry name" value="MITOCHONDRIAL RNA PSEUDOURIDINE SYNTHASE"/>
    <property type="match status" value="1"/>
</dbReference>
<comment type="caution">
    <text evidence="4">The sequence shown here is derived from an EMBL/GenBank/DDBJ whole genome shotgun (WGS) entry which is preliminary data.</text>
</comment>
<accession>A0A1Q9F304</accession>
<dbReference type="Proteomes" id="UP000186817">
    <property type="component" value="Unassembled WGS sequence"/>
</dbReference>
<dbReference type="InterPro" id="IPR020103">
    <property type="entry name" value="PsdUridine_synth_cat_dom_sf"/>
</dbReference>
<evidence type="ECO:0000256" key="2">
    <source>
        <dbReference type="SAM" id="MobiDB-lite"/>
    </source>
</evidence>
<sequence>MPACSMAMTPVDEWNELEQRDHHVIMSEELFQKARAQFNRGEVVYLHHVVAVAFPELPTINAARKALRQGRVLLDGREERGHDTLAPSAGSCLTARLGSVDDFIPEVDTVLSSFNEKSERLEARIHLLHESRKSGPDRVQGSERPPSDGCEVNKPAGLHCRPCGFNAKLLTLEDYLPALVGPPLQGTHCKGPRACHRLDFRVAGPVVVATSQEAMRGSIKEAFENRRVKKEYRAIVCGSPARLGKQCVSVSVDGEEATTLVEVLQTVPCPHYGELAELRLVPITGRHHQLRHHCAEVLGTPIVNEERPLFNAAAAAWEKRAGTPLPPYFTRGGGNLFLQAIEVSFPDPCQQDSDCYVTVRVPVSQRFQRLLRTSERAYNEGWRSSSDGKTYRTDTHGRFDGRQIRWGAEESWSRLDEPGEEDAFHKSVVLGLAMHFVSRCWELESSSPREAVSWHAGVSLRVKRLREGRQRPERPTGRRMGFFIQISNDSGRPIFQAARNYPDVSFASSALFHALVTASLEQGFVPGLIRSDDATIALAVHGEPGARLGLAMVTSEFASGRTRDLETRLRWRLEALYQGARLILGQDLQKAAGGHIQAETARRLLTERLSPVVSQLMSEEEDSQASTASDPFGWSLATPRYGSGLDASRPLPPLGLRLCGATVEWLLLGCSNIAEHALNDLLKCLDVKTPAGAEPEEPSGHFGALIWHGRVVAATQAWRQAAEMDRGLLVAIANCVGPPAFGEASRTLALEDMSDLWLRPRQTGPKELVSDDVFCNYRMLNVRLYHVDSLLKQDSRRTCNARDMDATSLVLSVLTQNSSTFFAQADVLKRLRESAARLSAEGSHGSLQRLWHKLMHKSSANILELDRLSAVVLLDERTRDSVALPSPWDVTADDTDVCASFRHLVYWIHALPPLDANHPQQFVCCEGYTIAGVRREDNIICWGSAPTSTKQMHGTQDLVLQSIQRLLRRLPRATDLWSSIGVLETPESPLS</sequence>
<dbReference type="GO" id="GO:0003723">
    <property type="term" value="F:RNA binding"/>
    <property type="evidence" value="ECO:0007669"/>
    <property type="project" value="InterPro"/>
</dbReference>
<protein>
    <submittedName>
        <fullName evidence="4">RNA pseudouridylate synthase domain-containing protein 1</fullName>
    </submittedName>
</protein>
<reference evidence="4 5" key="1">
    <citation type="submission" date="2016-02" db="EMBL/GenBank/DDBJ databases">
        <title>Genome analysis of coral dinoflagellate symbionts highlights evolutionary adaptations to a symbiotic lifestyle.</title>
        <authorList>
            <person name="Aranda M."/>
            <person name="Li Y."/>
            <person name="Liew Y.J."/>
            <person name="Baumgarten S."/>
            <person name="Simakov O."/>
            <person name="Wilson M."/>
            <person name="Piel J."/>
            <person name="Ashoor H."/>
            <person name="Bougouffa S."/>
            <person name="Bajic V.B."/>
            <person name="Ryu T."/>
            <person name="Ravasi T."/>
            <person name="Bayer T."/>
            <person name="Micklem G."/>
            <person name="Kim H."/>
            <person name="Bhak J."/>
            <person name="Lajeunesse T.C."/>
            <person name="Voolstra C.R."/>
        </authorList>
    </citation>
    <scope>NUCLEOTIDE SEQUENCE [LARGE SCALE GENOMIC DNA]</scope>
    <source>
        <strain evidence="4 5">CCMP2467</strain>
    </source>
</reference>
<dbReference type="OrthoDB" id="416747at2759"/>
<dbReference type="PANTHER" id="PTHR21600:SF87">
    <property type="entry name" value="RNA PSEUDOURIDYLATE SYNTHASE DOMAIN-CONTAINING PROTEIN 1"/>
    <property type="match status" value="1"/>
</dbReference>
<feature type="domain" description="Pseudouridine synthase RsuA/RluA-like" evidence="3">
    <location>
        <begin position="152"/>
        <end position="295"/>
    </location>
</feature>
<evidence type="ECO:0000313" key="5">
    <source>
        <dbReference type="Proteomes" id="UP000186817"/>
    </source>
</evidence>
<gene>
    <name evidence="4" type="primary">Rpusd1</name>
    <name evidence="4" type="ORF">AK812_SmicGene1940</name>
</gene>
<dbReference type="GO" id="GO:0000455">
    <property type="term" value="P:enzyme-directed rRNA pseudouridine synthesis"/>
    <property type="evidence" value="ECO:0007669"/>
    <property type="project" value="TreeGrafter"/>
</dbReference>
<dbReference type="CDD" id="cd02869">
    <property type="entry name" value="PseudoU_synth_RluA_like"/>
    <property type="match status" value="1"/>
</dbReference>
<dbReference type="InterPro" id="IPR006145">
    <property type="entry name" value="PsdUridine_synth_RsuA/RluA"/>
</dbReference>
<comment type="similarity">
    <text evidence="1">Belongs to the pseudouridine synthase RluA family.</text>
</comment>
<evidence type="ECO:0000256" key="1">
    <source>
        <dbReference type="ARBA" id="ARBA00010876"/>
    </source>
</evidence>
<keyword evidence="5" id="KW-1185">Reference proteome</keyword>
<dbReference type="EMBL" id="LSRX01000021">
    <property type="protein sequence ID" value="OLQ13992.1"/>
    <property type="molecule type" value="Genomic_DNA"/>
</dbReference>
<feature type="region of interest" description="Disordered" evidence="2">
    <location>
        <begin position="131"/>
        <end position="150"/>
    </location>
</feature>
<evidence type="ECO:0000259" key="3">
    <source>
        <dbReference type="Pfam" id="PF00849"/>
    </source>
</evidence>